<protein>
    <recommendedName>
        <fullName evidence="6">Fatty acid hydroxylase domain-containing protein</fullName>
    </recommendedName>
</protein>
<evidence type="ECO:0000313" key="8">
    <source>
        <dbReference type="Proteomes" id="UP000187013"/>
    </source>
</evidence>
<dbReference type="GO" id="GO:0005788">
    <property type="term" value="C:endoplasmic reticulum lumen"/>
    <property type="evidence" value="ECO:0007669"/>
    <property type="project" value="EnsemblFungi"/>
</dbReference>
<evidence type="ECO:0000313" key="7">
    <source>
        <dbReference type="EMBL" id="GAV49901.1"/>
    </source>
</evidence>
<dbReference type="GO" id="GO:0000248">
    <property type="term" value="F:C-5 sterol desaturase activity"/>
    <property type="evidence" value="ECO:0007669"/>
    <property type="project" value="EnsemblFungi"/>
</dbReference>
<dbReference type="OMA" id="GPGLWYN"/>
<comment type="subcellular location">
    <subcellularLocation>
        <location evidence="1">Membrane</location>
    </subcellularLocation>
</comment>
<keyword evidence="3 5" id="KW-1133">Transmembrane helix</keyword>
<evidence type="ECO:0000259" key="6">
    <source>
        <dbReference type="Pfam" id="PF04116"/>
    </source>
</evidence>
<dbReference type="EMBL" id="BDGX01000019">
    <property type="protein sequence ID" value="GAV49901.1"/>
    <property type="molecule type" value="Genomic_DNA"/>
</dbReference>
<reference evidence="7 8" key="1">
    <citation type="submission" date="2016-08" db="EMBL/GenBank/DDBJ databases">
        <title>Draft genome sequence of allopolyploid Zygosaccharomyces rouxii.</title>
        <authorList>
            <person name="Watanabe J."/>
            <person name="Uehara K."/>
            <person name="Mogi Y."/>
            <person name="Tsukioka Y."/>
        </authorList>
    </citation>
    <scope>NUCLEOTIDE SEQUENCE [LARGE SCALE GENOMIC DNA]</scope>
    <source>
        <strain evidence="7 8">NBRC 110957</strain>
    </source>
</reference>
<evidence type="ECO:0000256" key="3">
    <source>
        <dbReference type="ARBA" id="ARBA00022989"/>
    </source>
</evidence>
<evidence type="ECO:0000256" key="1">
    <source>
        <dbReference type="ARBA" id="ARBA00004370"/>
    </source>
</evidence>
<dbReference type="InterPro" id="IPR006694">
    <property type="entry name" value="Fatty_acid_hydroxylase"/>
</dbReference>
<accession>A0A1Q3A2F7</accession>
<feature type="domain" description="Fatty acid hydroxylase" evidence="6">
    <location>
        <begin position="187"/>
        <end position="312"/>
    </location>
</feature>
<feature type="transmembrane region" description="Helical" evidence="5">
    <location>
        <begin position="140"/>
        <end position="160"/>
    </location>
</feature>
<dbReference type="PANTHER" id="PTHR11863">
    <property type="entry name" value="STEROL DESATURASE"/>
    <property type="match status" value="1"/>
</dbReference>
<dbReference type="Proteomes" id="UP000187013">
    <property type="component" value="Unassembled WGS sequence"/>
</dbReference>
<feature type="transmembrane region" description="Helical" evidence="5">
    <location>
        <begin position="181"/>
        <end position="200"/>
    </location>
</feature>
<sequence length="366" mass="42545">MDLVLEVCDTFLFDKLYSTVLPASLAAGIPPKWQQKLVLNAGVNNQTLLQDSLFHLNNLPRVNKEVYGQTPFLLAMTKDTFGSLLGRTNLVRQILSLWAVVTVFGWLLYLISASLSYVFVFDKSIFNHPRYLKNQMALEIKLAMSAIPWMSLLTVPWFALELHGYSKLYFYADFENHGLRNILLEFLSFIFFTDCGVYFGHRFLHFPPVYKRLHKPHHKWLVCTPFASHAFHPVDGYIQSLPYHIYPMLMPLNKVSYLLLFTFVNCWTVMIHDGNHMANSAVVNGTACHTVHHLYFNYNYGQFTTLWDRIGGSYRRPEDELFDPKLKDEETLKRQINEIESYIKEVDGEDGSYRVYGTEEKLKKVN</sequence>
<keyword evidence="4 5" id="KW-0472">Membrane</keyword>
<gene>
    <name evidence="7" type="ORF">ZYGR_0S00340</name>
</gene>
<dbReference type="AlphaFoldDB" id="A0A1Q3A2F7"/>
<dbReference type="eggNOG" id="KOG0872">
    <property type="taxonomic scope" value="Eukaryota"/>
</dbReference>
<comment type="caution">
    <text evidence="7">The sequence shown here is derived from an EMBL/GenBank/DDBJ whole genome shotgun (WGS) entry which is preliminary data.</text>
</comment>
<organism evidence="7 8">
    <name type="scientific">Zygosaccharomyces rouxii</name>
    <dbReference type="NCBI Taxonomy" id="4956"/>
    <lineage>
        <taxon>Eukaryota</taxon>
        <taxon>Fungi</taxon>
        <taxon>Dikarya</taxon>
        <taxon>Ascomycota</taxon>
        <taxon>Saccharomycotina</taxon>
        <taxon>Saccharomycetes</taxon>
        <taxon>Saccharomycetales</taxon>
        <taxon>Saccharomycetaceae</taxon>
        <taxon>Zygosaccharomyces</taxon>
    </lineage>
</organism>
<proteinExistence type="predicted"/>
<evidence type="ECO:0000256" key="5">
    <source>
        <dbReference type="SAM" id="Phobius"/>
    </source>
</evidence>
<name>A0A1Q3A2F7_ZYGRO</name>
<dbReference type="GO" id="GO:0016020">
    <property type="term" value="C:membrane"/>
    <property type="evidence" value="ECO:0007669"/>
    <property type="project" value="UniProtKB-SubCell"/>
</dbReference>
<dbReference type="GO" id="GO:0005506">
    <property type="term" value="F:iron ion binding"/>
    <property type="evidence" value="ECO:0007669"/>
    <property type="project" value="InterPro"/>
</dbReference>
<dbReference type="Pfam" id="PF04116">
    <property type="entry name" value="FA_hydroxylase"/>
    <property type="match status" value="1"/>
</dbReference>
<dbReference type="GO" id="GO:0006696">
    <property type="term" value="P:ergosterol biosynthetic process"/>
    <property type="evidence" value="ECO:0007669"/>
    <property type="project" value="EnsemblFungi"/>
</dbReference>
<feature type="transmembrane region" description="Helical" evidence="5">
    <location>
        <begin position="95"/>
        <end position="120"/>
    </location>
</feature>
<keyword evidence="2 5" id="KW-0812">Transmembrane</keyword>
<dbReference type="OrthoDB" id="6354873at2759"/>
<evidence type="ECO:0000256" key="4">
    <source>
        <dbReference type="ARBA" id="ARBA00023136"/>
    </source>
</evidence>
<evidence type="ECO:0000256" key="2">
    <source>
        <dbReference type="ARBA" id="ARBA00022692"/>
    </source>
</evidence>
<dbReference type="InterPro" id="IPR050307">
    <property type="entry name" value="Sterol_Desaturase_Related"/>
</dbReference>